<dbReference type="EMBL" id="PGGO01000028">
    <property type="protein sequence ID" value="PSH62650.1"/>
    <property type="molecule type" value="Genomic_DNA"/>
</dbReference>
<gene>
    <name evidence="1" type="ORF">CU102_25140</name>
</gene>
<evidence type="ECO:0000313" key="1">
    <source>
        <dbReference type="EMBL" id="PSH62650.1"/>
    </source>
</evidence>
<reference evidence="2" key="1">
    <citation type="submission" date="2017-11" db="EMBL/GenBank/DDBJ databases">
        <authorList>
            <person name="Kuznetsova I."/>
            <person name="Sazanova A."/>
            <person name="Chirak E."/>
            <person name="Safronova V."/>
            <person name="Willems A."/>
        </authorList>
    </citation>
    <scope>NUCLEOTIDE SEQUENCE [LARGE SCALE GENOMIC DNA]</scope>
    <source>
        <strain evidence="2">STM 196</strain>
    </source>
</reference>
<organism evidence="1 2">
    <name type="scientific">Phyllobacterium brassicacearum</name>
    <dbReference type="NCBI Taxonomy" id="314235"/>
    <lineage>
        <taxon>Bacteria</taxon>
        <taxon>Pseudomonadati</taxon>
        <taxon>Pseudomonadota</taxon>
        <taxon>Alphaproteobacteria</taxon>
        <taxon>Hyphomicrobiales</taxon>
        <taxon>Phyllobacteriaceae</taxon>
        <taxon>Phyllobacterium</taxon>
    </lineage>
</organism>
<dbReference type="Proteomes" id="UP000241444">
    <property type="component" value="Unassembled WGS sequence"/>
</dbReference>
<sequence>MFVRHGTRIKLISILPAYRQTVDKGSMHQRSNSFNTSATHIIVRGSSSQTSTEKLAAERWSITFAPLRTVFRRHAEAGS</sequence>
<dbReference type="AlphaFoldDB" id="A0A2P7B865"/>
<proteinExistence type="predicted"/>
<keyword evidence="2" id="KW-1185">Reference proteome</keyword>
<accession>A0A2P7B865</accession>
<name>A0A2P7B865_9HYPH</name>
<evidence type="ECO:0000313" key="2">
    <source>
        <dbReference type="Proteomes" id="UP000241444"/>
    </source>
</evidence>
<comment type="caution">
    <text evidence="1">The sequence shown here is derived from an EMBL/GenBank/DDBJ whole genome shotgun (WGS) entry which is preliminary data.</text>
</comment>
<protein>
    <submittedName>
        <fullName evidence="1">Uncharacterized protein</fullName>
    </submittedName>
</protein>